<protein>
    <recommendedName>
        <fullName evidence="4">Chlorophyll a-b binding protein, chloroplastic</fullName>
    </recommendedName>
</protein>
<dbReference type="Proteomes" id="UP001642487">
    <property type="component" value="Chromosome 8"/>
</dbReference>
<keyword evidence="3" id="KW-1185">Reference proteome</keyword>
<sequence length="78" mass="8370">ANDWANKVIGDQPPFIQVPDLSDQQKNNLGYGSSQSPGVMSFNVGDPFGYNRLGYGDVPPLLIGDAFTPDTLKELGQS</sequence>
<accession>A0ABP0ZAU3</accession>
<evidence type="ECO:0000313" key="2">
    <source>
        <dbReference type="EMBL" id="CAK9328416.1"/>
    </source>
</evidence>
<gene>
    <name evidence="2" type="ORF">CITCOLO1_LOCUS20832</name>
</gene>
<feature type="region of interest" description="Disordered" evidence="1">
    <location>
        <begin position="15"/>
        <end position="36"/>
    </location>
</feature>
<name>A0ABP0ZAU3_9ROSI</name>
<feature type="non-terminal residue" evidence="2">
    <location>
        <position position="1"/>
    </location>
</feature>
<reference evidence="2 3" key="1">
    <citation type="submission" date="2024-03" db="EMBL/GenBank/DDBJ databases">
        <authorList>
            <person name="Gkanogiannis A."/>
            <person name="Becerra Lopez-Lavalle L."/>
        </authorList>
    </citation>
    <scope>NUCLEOTIDE SEQUENCE [LARGE SCALE GENOMIC DNA]</scope>
</reference>
<organism evidence="2 3">
    <name type="scientific">Citrullus colocynthis</name>
    <name type="common">colocynth</name>
    <dbReference type="NCBI Taxonomy" id="252529"/>
    <lineage>
        <taxon>Eukaryota</taxon>
        <taxon>Viridiplantae</taxon>
        <taxon>Streptophyta</taxon>
        <taxon>Embryophyta</taxon>
        <taxon>Tracheophyta</taxon>
        <taxon>Spermatophyta</taxon>
        <taxon>Magnoliopsida</taxon>
        <taxon>eudicotyledons</taxon>
        <taxon>Gunneridae</taxon>
        <taxon>Pentapetalae</taxon>
        <taxon>rosids</taxon>
        <taxon>fabids</taxon>
        <taxon>Cucurbitales</taxon>
        <taxon>Cucurbitaceae</taxon>
        <taxon>Benincaseae</taxon>
        <taxon>Citrullus</taxon>
    </lineage>
</organism>
<feature type="compositionally biased region" description="Polar residues" evidence="1">
    <location>
        <begin position="22"/>
        <end position="36"/>
    </location>
</feature>
<evidence type="ECO:0008006" key="4">
    <source>
        <dbReference type="Google" id="ProtNLM"/>
    </source>
</evidence>
<dbReference type="EMBL" id="OZ021742">
    <property type="protein sequence ID" value="CAK9328416.1"/>
    <property type="molecule type" value="Genomic_DNA"/>
</dbReference>
<proteinExistence type="predicted"/>
<evidence type="ECO:0000313" key="3">
    <source>
        <dbReference type="Proteomes" id="UP001642487"/>
    </source>
</evidence>
<evidence type="ECO:0000256" key="1">
    <source>
        <dbReference type="SAM" id="MobiDB-lite"/>
    </source>
</evidence>